<keyword evidence="6" id="KW-1185">Reference proteome</keyword>
<accession>A0A3D3RE43</accession>
<dbReference type="InterPro" id="IPR005804">
    <property type="entry name" value="FA_desaturase_dom"/>
</dbReference>
<reference evidence="3 5" key="1">
    <citation type="journal article" date="2018" name="Nat. Biotechnol.">
        <title>A standardized bacterial taxonomy based on genome phylogeny substantially revises the tree of life.</title>
        <authorList>
            <person name="Parks D.H."/>
            <person name="Chuvochina M."/>
            <person name="Waite D.W."/>
            <person name="Rinke C."/>
            <person name="Skarshewski A."/>
            <person name="Chaumeil P.A."/>
            <person name="Hugenholtz P."/>
        </authorList>
    </citation>
    <scope>NUCLEOTIDE SEQUENCE [LARGE SCALE GENOMIC DNA]</scope>
    <source>
        <strain evidence="3">UBA9375</strain>
    </source>
</reference>
<gene>
    <name evidence="3" type="ORF">DIT97_26495</name>
    <name evidence="4" type="ORF">GmarT_60320</name>
</gene>
<evidence type="ECO:0000313" key="6">
    <source>
        <dbReference type="Proteomes" id="UP000322887"/>
    </source>
</evidence>
<feature type="transmembrane region" description="Helical" evidence="1">
    <location>
        <begin position="79"/>
        <end position="99"/>
    </location>
</feature>
<accession>A0A517XKP8</accession>
<sequence>MSVTHFTAKEISDLETKSTTPRFLHSLFGSAAIMALAFQWPTTAWPFVIGCTLVAAYSMFCWSSCFHETSHQGICGKPWVSIWLGRAIGTMLFVSYTAYREAHIRHHAYLNKPGDWELWPYSDPTTSLTFRRIFCWLELPLGFVTSPFVYSRLCFSRKTPVKNPKVIKTMRIEYAVMAVVWAAILGAVTWFSVWIPFLMAWVIPHWIASVIQTFRKYTEHLGMQSYDPLLGTRTVIGSNLITRICTYINFDIFVHGPHHRHPKIAHNKLVEKMDNYQADNPDTKYPVFTTYMSAIKHTLPALWNPGVGMNVGAPAPKKEKWLGADNFVTDVAREILSDRDVSKVHRAS</sequence>
<dbReference type="Pfam" id="PF00487">
    <property type="entry name" value="FA_desaturase"/>
    <property type="match status" value="1"/>
</dbReference>
<feature type="transmembrane region" description="Helical" evidence="1">
    <location>
        <begin position="172"/>
        <end position="191"/>
    </location>
</feature>
<reference evidence="4 6" key="2">
    <citation type="submission" date="2019-08" db="EMBL/GenBank/DDBJ databases">
        <title>Deep-cultivation of Planctomycetes and their phenomic and genomic characterization uncovers novel biology.</title>
        <authorList>
            <person name="Wiegand S."/>
            <person name="Jogler M."/>
            <person name="Boedeker C."/>
            <person name="Pinto D."/>
            <person name="Vollmers J."/>
            <person name="Rivas-Marin E."/>
            <person name="Kohn T."/>
            <person name="Peeters S.H."/>
            <person name="Heuer A."/>
            <person name="Rast P."/>
            <person name="Oberbeckmann S."/>
            <person name="Bunk B."/>
            <person name="Jeske O."/>
            <person name="Meyerdierks A."/>
            <person name="Storesund J.E."/>
            <person name="Kallscheuer N."/>
            <person name="Luecker S."/>
            <person name="Lage O.M."/>
            <person name="Pohl T."/>
            <person name="Merkel B.J."/>
            <person name="Hornburger P."/>
            <person name="Mueller R.-W."/>
            <person name="Bruemmer F."/>
            <person name="Labrenz M."/>
            <person name="Spormann A.M."/>
            <person name="Op den Camp H."/>
            <person name="Overmann J."/>
            <person name="Amann R."/>
            <person name="Jetten M.S.M."/>
            <person name="Mascher T."/>
            <person name="Medema M.H."/>
            <person name="Devos D.P."/>
            <person name="Kaster A.-K."/>
            <person name="Ovreas L."/>
            <person name="Rohde M."/>
            <person name="Galperin M.Y."/>
            <person name="Jogler C."/>
        </authorList>
    </citation>
    <scope>NUCLEOTIDE SEQUENCE [LARGE SCALE GENOMIC DNA]</scope>
    <source>
        <strain evidence="4 6">DSM 8797</strain>
    </source>
</reference>
<feature type="transmembrane region" description="Helical" evidence="1">
    <location>
        <begin position="47"/>
        <end position="67"/>
    </location>
</feature>
<evidence type="ECO:0000313" key="3">
    <source>
        <dbReference type="EMBL" id="HCO26392.1"/>
    </source>
</evidence>
<keyword evidence="1" id="KW-0472">Membrane</keyword>
<dbReference type="AlphaFoldDB" id="A0A3D3RE43"/>
<feature type="transmembrane region" description="Helical" evidence="1">
    <location>
        <begin position="23"/>
        <end position="41"/>
    </location>
</feature>
<evidence type="ECO:0000313" key="5">
    <source>
        <dbReference type="Proteomes" id="UP000263642"/>
    </source>
</evidence>
<dbReference type="GeneID" id="98650436"/>
<organism evidence="3 5">
    <name type="scientific">Gimesia maris</name>
    <dbReference type="NCBI Taxonomy" id="122"/>
    <lineage>
        <taxon>Bacteria</taxon>
        <taxon>Pseudomonadati</taxon>
        <taxon>Planctomycetota</taxon>
        <taxon>Planctomycetia</taxon>
        <taxon>Planctomycetales</taxon>
        <taxon>Planctomycetaceae</taxon>
        <taxon>Gimesia</taxon>
    </lineage>
</organism>
<dbReference type="Proteomes" id="UP000263642">
    <property type="component" value="Unassembled WGS sequence"/>
</dbReference>
<feature type="domain" description="Fatty acid desaturase" evidence="2">
    <location>
        <begin position="44"/>
        <end position="289"/>
    </location>
</feature>
<dbReference type="EMBL" id="DQAY01000157">
    <property type="protein sequence ID" value="HCO26392.1"/>
    <property type="molecule type" value="Genomic_DNA"/>
</dbReference>
<name>A0A3D3RE43_9PLAN</name>
<keyword evidence="1" id="KW-0812">Transmembrane</keyword>
<evidence type="ECO:0000259" key="2">
    <source>
        <dbReference type="Pfam" id="PF00487"/>
    </source>
</evidence>
<evidence type="ECO:0000256" key="1">
    <source>
        <dbReference type="SAM" id="Phobius"/>
    </source>
</evidence>
<dbReference type="Proteomes" id="UP000322887">
    <property type="component" value="Chromosome"/>
</dbReference>
<dbReference type="GO" id="GO:0006629">
    <property type="term" value="P:lipid metabolic process"/>
    <property type="evidence" value="ECO:0007669"/>
    <property type="project" value="InterPro"/>
</dbReference>
<protein>
    <submittedName>
        <fullName evidence="3">Fatty acid desaturase</fullName>
    </submittedName>
</protein>
<dbReference type="RefSeq" id="WP_002644966.1">
    <property type="nucleotide sequence ID" value="NZ_CAXAST010000010.1"/>
</dbReference>
<evidence type="ECO:0000313" key="4">
    <source>
        <dbReference type="EMBL" id="QEG20123.1"/>
    </source>
</evidence>
<dbReference type="EMBL" id="CP042910">
    <property type="protein sequence ID" value="QEG20123.1"/>
    <property type="molecule type" value="Genomic_DNA"/>
</dbReference>
<keyword evidence="1" id="KW-1133">Transmembrane helix</keyword>
<proteinExistence type="predicted"/>
<feature type="transmembrane region" description="Helical" evidence="1">
    <location>
        <begin position="130"/>
        <end position="151"/>
    </location>
</feature>